<evidence type="ECO:0000256" key="7">
    <source>
        <dbReference type="ARBA" id="ARBA00044951"/>
    </source>
</evidence>
<evidence type="ECO:0000313" key="10">
    <source>
        <dbReference type="Proteomes" id="UP000051733"/>
    </source>
</evidence>
<comment type="catalytic activity">
    <reaction evidence="6">
        <text>D-lyxose = D-xylulose</text>
        <dbReference type="Rhea" id="RHEA:14201"/>
        <dbReference type="ChEBI" id="CHEBI:16789"/>
        <dbReference type="ChEBI" id="CHEBI:17140"/>
        <dbReference type="EC" id="5.3.1.15"/>
    </reaction>
</comment>
<reference evidence="9 10" key="1">
    <citation type="journal article" date="2015" name="Genome Announc.">
        <title>Expanding the biotechnology potential of lactobacilli through comparative genomics of 213 strains and associated genera.</title>
        <authorList>
            <person name="Sun Z."/>
            <person name="Harris H.M."/>
            <person name="McCann A."/>
            <person name="Guo C."/>
            <person name="Argimon S."/>
            <person name="Zhang W."/>
            <person name="Yang X."/>
            <person name="Jeffery I.B."/>
            <person name="Cooney J.C."/>
            <person name="Kagawa T.F."/>
            <person name="Liu W."/>
            <person name="Song Y."/>
            <person name="Salvetti E."/>
            <person name="Wrobel A."/>
            <person name="Rasinkangas P."/>
            <person name="Parkhill J."/>
            <person name="Rea M.C."/>
            <person name="O'Sullivan O."/>
            <person name="Ritari J."/>
            <person name="Douillard F.P."/>
            <person name="Paul Ross R."/>
            <person name="Yang R."/>
            <person name="Briner A.E."/>
            <person name="Felis G.E."/>
            <person name="de Vos W.M."/>
            <person name="Barrangou R."/>
            <person name="Klaenhammer T.R."/>
            <person name="Caufield P.W."/>
            <person name="Cui Y."/>
            <person name="Zhang H."/>
            <person name="O'Toole P.W."/>
        </authorList>
    </citation>
    <scope>NUCLEOTIDE SEQUENCE [LARGE SCALE GENOMIC DNA]</scope>
    <source>
        <strain evidence="9 10">DSM 20634</strain>
    </source>
</reference>
<organism evidence="9 10">
    <name type="scientific">Paucilactobacillus vaccinostercus DSM 20634</name>
    <dbReference type="NCBI Taxonomy" id="1423813"/>
    <lineage>
        <taxon>Bacteria</taxon>
        <taxon>Bacillati</taxon>
        <taxon>Bacillota</taxon>
        <taxon>Bacilli</taxon>
        <taxon>Lactobacillales</taxon>
        <taxon>Lactobacillaceae</taxon>
        <taxon>Paucilactobacillus</taxon>
    </lineage>
</organism>
<evidence type="ECO:0000256" key="2">
    <source>
        <dbReference type="ARBA" id="ARBA00022723"/>
    </source>
</evidence>
<dbReference type="InterPro" id="IPR014710">
    <property type="entry name" value="RmlC-like_jellyroll"/>
</dbReference>
<dbReference type="EC" id="5.3.1.15" evidence="8"/>
<dbReference type="PATRIC" id="fig|1423813.3.peg.1450"/>
<dbReference type="GO" id="GO:0046872">
    <property type="term" value="F:metal ion binding"/>
    <property type="evidence" value="ECO:0007669"/>
    <property type="project" value="UniProtKB-KW"/>
</dbReference>
<dbReference type="Pfam" id="PF07385">
    <property type="entry name" value="Lyx_isomer"/>
    <property type="match status" value="1"/>
</dbReference>
<gene>
    <name evidence="9" type="ORF">FC26_GL001423</name>
</gene>
<dbReference type="AlphaFoldDB" id="A0A0R2A5L0"/>
<dbReference type="Proteomes" id="UP000051733">
    <property type="component" value="Unassembled WGS sequence"/>
</dbReference>
<dbReference type="GO" id="GO:0047828">
    <property type="term" value="F:D-lyxose ketol-isomerase activity"/>
    <property type="evidence" value="ECO:0007669"/>
    <property type="project" value="UniProtKB-EC"/>
</dbReference>
<name>A0A0R2A5L0_9LACO</name>
<evidence type="ECO:0000256" key="3">
    <source>
        <dbReference type="ARBA" id="ARBA00023211"/>
    </source>
</evidence>
<keyword evidence="10" id="KW-1185">Reference proteome</keyword>
<keyword evidence="4" id="KW-0413">Isomerase</keyword>
<dbReference type="InterPro" id="IPR010864">
    <property type="entry name" value="D-lyxose_isomer"/>
</dbReference>
<evidence type="ECO:0000256" key="1">
    <source>
        <dbReference type="ARBA" id="ARBA00001936"/>
    </source>
</evidence>
<evidence type="ECO:0000256" key="6">
    <source>
        <dbReference type="ARBA" id="ARBA00044907"/>
    </source>
</evidence>
<proteinExistence type="inferred from homology"/>
<dbReference type="RefSeq" id="WP_057777097.1">
    <property type="nucleotide sequence ID" value="NZ_AYYY01000002.1"/>
</dbReference>
<sequence>MKRSKINEIIDDTIIFAKERGLYLPPFAYWNMDNWDSADSSYQEIIDNMLGWDVTDFNEGHYFKRGLTTFTFRNGNFNNKEKYPKPYCEKLLIVEDGQELPFHFHWYKEEDIINRGGGTLELTLYNSTPDEEFDTDSEVTVVMDGHHITVPAGTTLELLPGESITLTQKIYHRWRGQKGTGKIMLFEVSSTNDDNTDNRFYEKLPRIPSIDEDTAATHLIFDDYKKLHLK</sequence>
<keyword evidence="3" id="KW-0464">Manganese</keyword>
<keyword evidence="5" id="KW-0119">Carbohydrate metabolism</keyword>
<comment type="caution">
    <text evidence="9">The sequence shown here is derived from an EMBL/GenBank/DDBJ whole genome shotgun (WGS) entry which is preliminary data.</text>
</comment>
<accession>A0A0R2A5L0</accession>
<dbReference type="OrthoDB" id="27002at2"/>
<comment type="cofactor">
    <cofactor evidence="1">
        <name>Mn(2+)</name>
        <dbReference type="ChEBI" id="CHEBI:29035"/>
    </cofactor>
</comment>
<dbReference type="STRING" id="1423813.FC26_GL001423"/>
<comment type="similarity">
    <text evidence="7">Belongs to the D-lyxose ketol-isomerase family.</text>
</comment>
<dbReference type="CDD" id="cd20309">
    <property type="entry name" value="cupin_EcSI"/>
    <property type="match status" value="1"/>
</dbReference>
<dbReference type="Gene3D" id="2.60.120.10">
    <property type="entry name" value="Jelly Rolls"/>
    <property type="match status" value="1"/>
</dbReference>
<keyword evidence="2" id="KW-0479">Metal-binding</keyword>
<evidence type="ECO:0000313" key="9">
    <source>
        <dbReference type="EMBL" id="KRM62718.1"/>
    </source>
</evidence>
<dbReference type="EMBL" id="AYYY01000002">
    <property type="protein sequence ID" value="KRM62718.1"/>
    <property type="molecule type" value="Genomic_DNA"/>
</dbReference>
<evidence type="ECO:0000256" key="5">
    <source>
        <dbReference type="ARBA" id="ARBA00023277"/>
    </source>
</evidence>
<evidence type="ECO:0000256" key="4">
    <source>
        <dbReference type="ARBA" id="ARBA00023235"/>
    </source>
</evidence>
<protein>
    <recommendedName>
        <fullName evidence="8">D-lyxose ketol-isomerase</fullName>
        <ecNumber evidence="8">5.3.1.15</ecNumber>
    </recommendedName>
</protein>
<dbReference type="InterPro" id="IPR047581">
    <property type="entry name" value="EcSI_cupin"/>
</dbReference>
<evidence type="ECO:0000256" key="8">
    <source>
        <dbReference type="ARBA" id="ARBA00044972"/>
    </source>
</evidence>